<accession>A0AAW9HM18</accession>
<feature type="domain" description="Thioredoxin-like fold" evidence="3">
    <location>
        <begin position="86"/>
        <end position="243"/>
    </location>
</feature>
<feature type="region of interest" description="Disordered" evidence="1">
    <location>
        <begin position="22"/>
        <end position="46"/>
    </location>
</feature>
<gene>
    <name evidence="4" type="ORF">R6G80_04130</name>
</gene>
<dbReference type="CDD" id="cd02972">
    <property type="entry name" value="DsbA_family"/>
    <property type="match status" value="1"/>
</dbReference>
<evidence type="ECO:0000313" key="5">
    <source>
        <dbReference type="Proteomes" id="UP001281731"/>
    </source>
</evidence>
<name>A0AAW9HM18_9ACTO</name>
<evidence type="ECO:0000256" key="2">
    <source>
        <dbReference type="SAM" id="SignalP"/>
    </source>
</evidence>
<feature type="compositionally biased region" description="Low complexity" evidence="1">
    <location>
        <begin position="26"/>
        <end position="41"/>
    </location>
</feature>
<sequence>MRKRLIIASLATATLFTACTSTVPDAKSTSPSTSSSASASAKPEKAVVTPRTLAKDKITEPMPANVDEFGGISLGKDLRAGTKNEGAKVVRVFSDPYCPFCIKFETQYGKELEDLAKAGKITLVYHPNYRFQDIKFSTQSLQALYWVAAHEPDKFVAFQHALYDESAPKVTAEKRTEPDVAVIKTAADKAGIASDKFANMQTMIQNDVYKKLLMQTREQFLADGFKYIPAVMIDGNAYSNISDGRFAPVMEELKK</sequence>
<proteinExistence type="predicted"/>
<protein>
    <submittedName>
        <fullName evidence="4">Thioredoxin domain-containing protein</fullName>
    </submittedName>
</protein>
<dbReference type="Pfam" id="PF13462">
    <property type="entry name" value="Thioredoxin_4"/>
    <property type="match status" value="1"/>
</dbReference>
<dbReference type="RefSeq" id="WP_320756470.1">
    <property type="nucleotide sequence ID" value="NZ_JAWNGC010000004.1"/>
</dbReference>
<evidence type="ECO:0000259" key="3">
    <source>
        <dbReference type="Pfam" id="PF13462"/>
    </source>
</evidence>
<dbReference type="InterPro" id="IPR012336">
    <property type="entry name" value="Thioredoxin-like_fold"/>
</dbReference>
<dbReference type="EMBL" id="JAWNGC010000004">
    <property type="protein sequence ID" value="MDY5154911.1"/>
    <property type="molecule type" value="Genomic_DNA"/>
</dbReference>
<keyword evidence="2" id="KW-0732">Signal</keyword>
<dbReference type="InterPro" id="IPR036249">
    <property type="entry name" value="Thioredoxin-like_sf"/>
</dbReference>
<feature type="chain" id="PRO_5043645414" evidence="2">
    <location>
        <begin position="19"/>
        <end position="255"/>
    </location>
</feature>
<dbReference type="AlphaFoldDB" id="A0AAW9HM18"/>
<organism evidence="4 5">
    <name type="scientific">Actinotignum urinale</name>
    <dbReference type="NCBI Taxonomy" id="190146"/>
    <lineage>
        <taxon>Bacteria</taxon>
        <taxon>Bacillati</taxon>
        <taxon>Actinomycetota</taxon>
        <taxon>Actinomycetes</taxon>
        <taxon>Actinomycetales</taxon>
        <taxon>Actinomycetaceae</taxon>
        <taxon>Actinotignum</taxon>
    </lineage>
</organism>
<dbReference type="SUPFAM" id="SSF52833">
    <property type="entry name" value="Thioredoxin-like"/>
    <property type="match status" value="1"/>
</dbReference>
<feature type="signal peptide" evidence="2">
    <location>
        <begin position="1"/>
        <end position="18"/>
    </location>
</feature>
<dbReference type="Proteomes" id="UP001281731">
    <property type="component" value="Unassembled WGS sequence"/>
</dbReference>
<comment type="caution">
    <text evidence="4">The sequence shown here is derived from an EMBL/GenBank/DDBJ whole genome shotgun (WGS) entry which is preliminary data.</text>
</comment>
<evidence type="ECO:0000256" key="1">
    <source>
        <dbReference type="SAM" id="MobiDB-lite"/>
    </source>
</evidence>
<reference evidence="4" key="1">
    <citation type="submission" date="2023-10" db="EMBL/GenBank/DDBJ databases">
        <title>Whole Genome based description of the genera Actinobaculum and Actinotignum reveals a complex phylogenetic relationship within the species included in the genus Actinotignum.</title>
        <authorList>
            <person name="Jensen C.S."/>
            <person name="Dargis R."/>
            <person name="Kemp M."/>
            <person name="Christensen J.J."/>
        </authorList>
    </citation>
    <scope>NUCLEOTIDE SEQUENCE</scope>
    <source>
        <strain evidence="4">SLA_B511</strain>
    </source>
</reference>
<evidence type="ECO:0000313" key="4">
    <source>
        <dbReference type="EMBL" id="MDY5154911.1"/>
    </source>
</evidence>
<dbReference type="Gene3D" id="3.40.30.10">
    <property type="entry name" value="Glutaredoxin"/>
    <property type="match status" value="1"/>
</dbReference>
<dbReference type="PROSITE" id="PS51257">
    <property type="entry name" value="PROKAR_LIPOPROTEIN"/>
    <property type="match status" value="1"/>
</dbReference>